<evidence type="ECO:0000256" key="1">
    <source>
        <dbReference type="SAM" id="Phobius"/>
    </source>
</evidence>
<keyword evidence="1" id="KW-1133">Transmembrane helix</keyword>
<evidence type="ECO:0000313" key="4">
    <source>
        <dbReference type="Proteomes" id="UP001272987"/>
    </source>
</evidence>
<sequence length="231" mass="24929">MDVLMPVLVILLVGGIFAVVITAFARSRRSQVEGAEARAQAVQVAQGRGWGYQEATYGVIDRLCGMAPLPVSGSRLLGRHYISGEQRGRSFCCFEYTTGTIGVDGTGPGPNRPVYWTVFAVTAPGTGPELVVRRPEALDGVARRGRTVRLGVPEFDEAFTVLADDEAFARAALADGVVPFLAANPQAAPVRLHGGELITWYKGRLTPQGMDEHLAYLYDVLDRIPARVWSA</sequence>
<dbReference type="AlphaFoldDB" id="A0AAP6BJ73"/>
<comment type="caution">
    <text evidence="2">The sequence shown here is derived from an EMBL/GenBank/DDBJ whole genome shotgun (WGS) entry which is preliminary data.</text>
</comment>
<evidence type="ECO:0000313" key="5">
    <source>
        <dbReference type="Proteomes" id="UP001282288"/>
    </source>
</evidence>
<reference evidence="2 4" key="1">
    <citation type="journal article" date="2023" name="Microb. Genom.">
        <title>Mesoterricola silvestris gen. nov., sp. nov., Mesoterricola sediminis sp. nov., Geothrix oryzae sp. nov., Geothrix edaphica sp. nov., Geothrix rubra sp. nov., and Geothrix limicola sp. nov., six novel members of Acidobacteriota isolated from soils.</title>
        <authorList>
            <person name="Weisberg A.J."/>
            <person name="Pearce E."/>
            <person name="Kramer C.G."/>
            <person name="Chang J.H."/>
            <person name="Clarke C.R."/>
        </authorList>
    </citation>
    <scope>NUCLEOTIDE SEQUENCE</scope>
    <source>
        <strain evidence="3 4">NB05-1H</strain>
        <strain evidence="2">NRRL_B-16521</strain>
    </source>
</reference>
<keyword evidence="1" id="KW-0472">Membrane</keyword>
<feature type="transmembrane region" description="Helical" evidence="1">
    <location>
        <begin position="6"/>
        <end position="25"/>
    </location>
</feature>
<dbReference type="RefSeq" id="WP_010350630.1">
    <property type="nucleotide sequence ID" value="NZ_BCML01000043.1"/>
</dbReference>
<name>A0AAP6BJ73_9ACTN</name>
<evidence type="ECO:0000313" key="2">
    <source>
        <dbReference type="EMBL" id="MDX2965730.1"/>
    </source>
</evidence>
<accession>A0AAP6BJ73</accession>
<keyword evidence="4" id="KW-1185">Reference proteome</keyword>
<evidence type="ECO:0008006" key="6">
    <source>
        <dbReference type="Google" id="ProtNLM"/>
    </source>
</evidence>
<dbReference type="Proteomes" id="UP001282288">
    <property type="component" value="Unassembled WGS sequence"/>
</dbReference>
<dbReference type="EMBL" id="JARAWP010000001">
    <property type="protein sequence ID" value="MDX3016375.1"/>
    <property type="molecule type" value="Genomic_DNA"/>
</dbReference>
<dbReference type="Proteomes" id="UP001272987">
    <property type="component" value="Unassembled WGS sequence"/>
</dbReference>
<keyword evidence="1" id="KW-0812">Transmembrane</keyword>
<proteinExistence type="predicted"/>
<gene>
    <name evidence="2" type="ORF">PV399_39365</name>
    <name evidence="3" type="ORF">PV666_00545</name>
</gene>
<dbReference type="EMBL" id="JARAWC010000045">
    <property type="protein sequence ID" value="MDX2965730.1"/>
    <property type="molecule type" value="Genomic_DNA"/>
</dbReference>
<protein>
    <recommendedName>
        <fullName evidence="6">DUF3137 domain-containing protein</fullName>
    </recommendedName>
</protein>
<dbReference type="GeneID" id="69804567"/>
<organism evidence="2 5">
    <name type="scientific">Streptomyces acidiscabies</name>
    <dbReference type="NCBI Taxonomy" id="42234"/>
    <lineage>
        <taxon>Bacteria</taxon>
        <taxon>Bacillati</taxon>
        <taxon>Actinomycetota</taxon>
        <taxon>Actinomycetes</taxon>
        <taxon>Kitasatosporales</taxon>
        <taxon>Streptomycetaceae</taxon>
        <taxon>Streptomyces</taxon>
    </lineage>
</organism>
<evidence type="ECO:0000313" key="3">
    <source>
        <dbReference type="EMBL" id="MDX3016375.1"/>
    </source>
</evidence>